<feature type="compositionally biased region" description="Low complexity" evidence="5">
    <location>
        <begin position="431"/>
        <end position="445"/>
    </location>
</feature>
<protein>
    <recommendedName>
        <fullName evidence="10">PHD-type domain-containing protein</fullName>
    </recommendedName>
</protein>
<keyword evidence="2 4" id="KW-0863">Zinc-finger</keyword>
<name>A0AAX6GJL8_IRIPA</name>
<dbReference type="CDD" id="cd15489">
    <property type="entry name" value="PHD_SF"/>
    <property type="match status" value="1"/>
</dbReference>
<evidence type="ECO:0008006" key="10">
    <source>
        <dbReference type="Google" id="ProtNLM"/>
    </source>
</evidence>
<evidence type="ECO:0000256" key="2">
    <source>
        <dbReference type="ARBA" id="ARBA00022771"/>
    </source>
</evidence>
<dbReference type="Pfam" id="PF25073">
    <property type="entry name" value="DUF7797"/>
    <property type="match status" value="1"/>
</dbReference>
<dbReference type="Gene3D" id="3.30.40.10">
    <property type="entry name" value="Zinc/RING finger domain, C3HC4 (zinc finger)"/>
    <property type="match status" value="1"/>
</dbReference>
<feature type="domain" description="BAH" evidence="7">
    <location>
        <begin position="727"/>
        <end position="850"/>
    </location>
</feature>
<feature type="compositionally biased region" description="Basic and acidic residues" evidence="5">
    <location>
        <begin position="563"/>
        <end position="577"/>
    </location>
</feature>
<keyword evidence="1" id="KW-0479">Metal-binding</keyword>
<dbReference type="InterPro" id="IPR043151">
    <property type="entry name" value="BAH_sf"/>
</dbReference>
<dbReference type="InterPro" id="IPR013083">
    <property type="entry name" value="Znf_RING/FYVE/PHD"/>
</dbReference>
<dbReference type="PROSITE" id="PS51038">
    <property type="entry name" value="BAH"/>
    <property type="match status" value="1"/>
</dbReference>
<feature type="compositionally biased region" description="Polar residues" evidence="5">
    <location>
        <begin position="457"/>
        <end position="470"/>
    </location>
</feature>
<evidence type="ECO:0000256" key="4">
    <source>
        <dbReference type="PROSITE-ProRule" id="PRU00146"/>
    </source>
</evidence>
<evidence type="ECO:0000256" key="3">
    <source>
        <dbReference type="ARBA" id="ARBA00022833"/>
    </source>
</evidence>
<evidence type="ECO:0000259" key="6">
    <source>
        <dbReference type="PROSITE" id="PS50016"/>
    </source>
</evidence>
<evidence type="ECO:0000313" key="9">
    <source>
        <dbReference type="Proteomes" id="UP001140949"/>
    </source>
</evidence>
<dbReference type="InterPro" id="IPR001025">
    <property type="entry name" value="BAH_dom"/>
</dbReference>
<comment type="caution">
    <text evidence="8">The sequence shown here is derived from an EMBL/GenBank/DDBJ whole genome shotgun (WGS) entry which is preliminary data.</text>
</comment>
<dbReference type="GO" id="GO:0008270">
    <property type="term" value="F:zinc ion binding"/>
    <property type="evidence" value="ECO:0007669"/>
    <property type="project" value="UniProtKB-KW"/>
</dbReference>
<dbReference type="Gene3D" id="2.30.30.490">
    <property type="match status" value="1"/>
</dbReference>
<dbReference type="PROSITE" id="PS01359">
    <property type="entry name" value="ZF_PHD_1"/>
    <property type="match status" value="1"/>
</dbReference>
<evidence type="ECO:0000256" key="5">
    <source>
        <dbReference type="SAM" id="MobiDB-lite"/>
    </source>
</evidence>
<feature type="compositionally biased region" description="Polar residues" evidence="5">
    <location>
        <begin position="548"/>
        <end position="560"/>
    </location>
</feature>
<dbReference type="GO" id="GO:0003682">
    <property type="term" value="F:chromatin binding"/>
    <property type="evidence" value="ECO:0007669"/>
    <property type="project" value="InterPro"/>
</dbReference>
<evidence type="ECO:0000259" key="7">
    <source>
        <dbReference type="PROSITE" id="PS51038"/>
    </source>
</evidence>
<feature type="region of interest" description="Disordered" evidence="5">
    <location>
        <begin position="659"/>
        <end position="681"/>
    </location>
</feature>
<evidence type="ECO:0000256" key="1">
    <source>
        <dbReference type="ARBA" id="ARBA00022723"/>
    </source>
</evidence>
<dbReference type="PANTHER" id="PTHR47527">
    <property type="entry name" value="RING/FYVE/PHD ZINC FINGER SUPERFAMILY PROTEIN"/>
    <property type="match status" value="1"/>
</dbReference>
<feature type="region of interest" description="Disordered" evidence="5">
    <location>
        <begin position="420"/>
        <end position="618"/>
    </location>
</feature>
<dbReference type="EMBL" id="JANAVB010018993">
    <property type="protein sequence ID" value="KAJ6828890.1"/>
    <property type="molecule type" value="Genomic_DNA"/>
</dbReference>
<feature type="domain" description="PHD-type" evidence="6">
    <location>
        <begin position="363"/>
        <end position="415"/>
    </location>
</feature>
<feature type="compositionally biased region" description="Basic and acidic residues" evidence="5">
    <location>
        <begin position="446"/>
        <end position="456"/>
    </location>
</feature>
<dbReference type="PANTHER" id="PTHR47527:SF3">
    <property type="entry name" value="RING_FYVE_PHD ZINC FINGER SUPERFAMILY PROTEIN"/>
    <property type="match status" value="1"/>
</dbReference>
<dbReference type="Pfam" id="PF00628">
    <property type="entry name" value="PHD"/>
    <property type="match status" value="1"/>
</dbReference>
<dbReference type="Pfam" id="PF01426">
    <property type="entry name" value="BAH"/>
    <property type="match status" value="1"/>
</dbReference>
<dbReference type="InterPro" id="IPR019786">
    <property type="entry name" value="Zinc_finger_PHD-type_CS"/>
</dbReference>
<dbReference type="SUPFAM" id="SSF57903">
    <property type="entry name" value="FYVE/PHD zinc finger"/>
    <property type="match status" value="1"/>
</dbReference>
<dbReference type="SMART" id="SM00249">
    <property type="entry name" value="PHD"/>
    <property type="match status" value="1"/>
</dbReference>
<sequence length="851" mass="92096">MGDDDDAAAPRRKRPRVGELGRLAEIVMVLSAMGEMRGGRDPSDAERAMAAEAAERLVRVCGGDGIRPKDLFSADAVRVLVEDLGLNRGRDHAAGFRPPPKVSIAEKLMLTKKKMEESKEITAHSSINSSQPLQVGFGALSDNHGSMLHGTPKYLQQSSMPLSSGGFQTVSPLVNVPGHISATSSFKQSQFSEAQPAIASIKASTNSSLLPSPHAETTNLRLDARGNGAHHMTQVVQGNTADYLPNAANSTIQSTSSAVNNLGQAYNLPGHVQVNSDDIYAVNAAQSSHQVVGNPHALNSEVQGAPSNLLIGNQPSQGLTFVHGPSFFTNHSDIAKSVQKILQPKVFDHPDWIPPSSDYTNKPINCQICKITVTDVESLLVCDNCEKGTHLKCLQSYNNKGIPKAEWHCPRCLMSSNGKPLPPKYGRVTRSSIPSKASSSSAVAHHSSEKKAENPDTKVSQQKIVANGNSGLLHPVHSSSTGSDNSESNPDSKVIGGGQTKGFSSTVGGKKSEEEIHTLPASHSDEKERDMATTPQIKSESRDIVVKNTGSSAHDMQISHQKMKLEHSSSELPHESLVETTNLSQLSSDSKLDKETEVLGEEASTFQLHESSMPITDESKEPLELEASAQCKAVHDIQLDDSGNFQAAQNGKLSQLKELSEPKASSDNTLDERNNVQATSNGDLTVANRLRDCGQTSPESSTGDWVGNIIEISEQKNFYQSCRINGVVHKLQDYVLVSSKSHRFPPSKLQTLWEDKKSGSKWASVSSYHFPEEATSQPSTPENDEVYAANNESTIPISSICGPCDVLPEDKFREESTRRALLKDKDSGLHPFFMCRWKYDESNGTFQSLTD</sequence>
<accession>A0AAX6GJL8</accession>
<dbReference type="AlphaFoldDB" id="A0AAX6GJL8"/>
<keyword evidence="9" id="KW-1185">Reference proteome</keyword>
<dbReference type="InterPro" id="IPR011011">
    <property type="entry name" value="Znf_FYVE_PHD"/>
</dbReference>
<keyword evidence="3" id="KW-0862">Zinc</keyword>
<feature type="compositionally biased region" description="Polar residues" evidence="5">
    <location>
        <begin position="604"/>
        <end position="614"/>
    </location>
</feature>
<dbReference type="InterPro" id="IPR056699">
    <property type="entry name" value="DUF7797"/>
</dbReference>
<dbReference type="CDD" id="cd04370">
    <property type="entry name" value="BAH"/>
    <property type="match status" value="1"/>
</dbReference>
<dbReference type="PROSITE" id="PS50016">
    <property type="entry name" value="ZF_PHD_2"/>
    <property type="match status" value="1"/>
</dbReference>
<dbReference type="Proteomes" id="UP001140949">
    <property type="component" value="Unassembled WGS sequence"/>
</dbReference>
<evidence type="ECO:0000313" key="8">
    <source>
        <dbReference type="EMBL" id="KAJ6828890.1"/>
    </source>
</evidence>
<feature type="compositionally biased region" description="Basic and acidic residues" evidence="5">
    <location>
        <begin position="510"/>
        <end position="531"/>
    </location>
</feature>
<gene>
    <name evidence="8" type="ORF">M6B38_358790</name>
</gene>
<proteinExistence type="predicted"/>
<dbReference type="InterPro" id="IPR019787">
    <property type="entry name" value="Znf_PHD-finger"/>
</dbReference>
<feature type="compositionally biased region" description="Low complexity" evidence="5">
    <location>
        <begin position="478"/>
        <end position="488"/>
    </location>
</feature>
<dbReference type="InterPro" id="IPR001965">
    <property type="entry name" value="Znf_PHD"/>
</dbReference>
<organism evidence="8 9">
    <name type="scientific">Iris pallida</name>
    <name type="common">Sweet iris</name>
    <dbReference type="NCBI Taxonomy" id="29817"/>
    <lineage>
        <taxon>Eukaryota</taxon>
        <taxon>Viridiplantae</taxon>
        <taxon>Streptophyta</taxon>
        <taxon>Embryophyta</taxon>
        <taxon>Tracheophyta</taxon>
        <taxon>Spermatophyta</taxon>
        <taxon>Magnoliopsida</taxon>
        <taxon>Liliopsida</taxon>
        <taxon>Asparagales</taxon>
        <taxon>Iridaceae</taxon>
        <taxon>Iridoideae</taxon>
        <taxon>Irideae</taxon>
        <taxon>Iris</taxon>
    </lineage>
</organism>
<reference evidence="8" key="2">
    <citation type="submission" date="2023-04" db="EMBL/GenBank/DDBJ databases">
        <authorList>
            <person name="Bruccoleri R.E."/>
            <person name="Oakeley E.J."/>
            <person name="Faust A.-M."/>
            <person name="Dessus-Babus S."/>
            <person name="Altorfer M."/>
            <person name="Burckhardt D."/>
            <person name="Oertli M."/>
            <person name="Naumann U."/>
            <person name="Petersen F."/>
            <person name="Wong J."/>
        </authorList>
    </citation>
    <scope>NUCLEOTIDE SEQUENCE</scope>
    <source>
        <strain evidence="8">GSM-AAB239-AS_SAM_17_03QT</strain>
        <tissue evidence="8">Leaf</tissue>
    </source>
</reference>
<reference evidence="8" key="1">
    <citation type="journal article" date="2023" name="GigaByte">
        <title>Genome assembly of the bearded iris, Iris pallida Lam.</title>
        <authorList>
            <person name="Bruccoleri R.E."/>
            <person name="Oakeley E.J."/>
            <person name="Faust A.M.E."/>
            <person name="Altorfer M."/>
            <person name="Dessus-Babus S."/>
            <person name="Burckhardt D."/>
            <person name="Oertli M."/>
            <person name="Naumann U."/>
            <person name="Petersen F."/>
            <person name="Wong J."/>
        </authorList>
    </citation>
    <scope>NUCLEOTIDE SEQUENCE</scope>
    <source>
        <strain evidence="8">GSM-AAB239-AS_SAM_17_03QT</strain>
    </source>
</reference>